<dbReference type="EMBL" id="JACDXP010000001">
    <property type="protein sequence ID" value="KAF6530272.1"/>
    <property type="molecule type" value="Genomic_DNA"/>
</dbReference>
<dbReference type="GO" id="GO:0000981">
    <property type="term" value="F:DNA-binding transcription factor activity, RNA polymerase II-specific"/>
    <property type="evidence" value="ECO:0007669"/>
    <property type="project" value="InterPro"/>
</dbReference>
<comment type="caution">
    <text evidence="7">The sequence shown here is derived from an EMBL/GenBank/DDBJ whole genome shotgun (WGS) entry which is preliminary data.</text>
</comment>
<evidence type="ECO:0000256" key="3">
    <source>
        <dbReference type="ARBA" id="ARBA00023125"/>
    </source>
</evidence>
<proteinExistence type="predicted"/>
<dbReference type="CDD" id="cd00067">
    <property type="entry name" value="GAL4"/>
    <property type="match status" value="1"/>
</dbReference>
<dbReference type="GO" id="GO:0005634">
    <property type="term" value="C:nucleus"/>
    <property type="evidence" value="ECO:0007669"/>
    <property type="project" value="UniProtKB-SubCell"/>
</dbReference>
<sequence length="675" mass="74857">MQIGLTESMDGAAVPPRRRAEKRISNACHSCRASKVRCDDKKRICGRCKARDLECIRDLDWQPDKEPAQGLTLEKRLSRVEALLHTSTKPLIKPPAPTAVYPTGSCSSADNSSASRNLLKSLAVPGQSATLLHTVSRPCIAPPETGSSSSQSEGALRPRWKKMNEIPVLRLSEDRVARLKEAISDDCSWQHVFIPMFSKPEVLLLVEAYLDEVNPIISLFDRRALLTRCDNEFPLDSDTWDPAWWACLNAIVGIAIQMKTLSSAFEAVGHISWSFFKNAFAVFPRLIQNTPTLMSIKALLSMAMFLSGTTDSKTMMLLLSSATRQFRMLSGLDSFQEPAVVEDKQRTISVAYLLEETCFSNCGFRLATSNSISEIHLPQKIEQQRTAGVDHGTPFWPRVELAIIESNAQKLLQKAKSPSEILENQILTLGQQLEAWRQSLPPTIRPQHNPPPGSEPSDLAAVMLHCAFYRSLDNINRAYHLCKLHQPSASSRSLAPQLETQGPLDVSRATIRLFRHMGDICYTDLWRLLPFLLCSAITIYVHIIQHPHKESASSDLALITSLLHFIHTMKKEGCDLDQLLAVLVELERSASVNVTTYCAPAAAPMADNNDSRMHHSWLLANPDYMPLVQGLMGNISTLREQSSNVLSSLLGGLGKDPDGFVSVKPVSLNPSTYGF</sequence>
<name>A0A8H6H6Y6_FUSOX</name>
<dbReference type="SUPFAM" id="SSF57701">
    <property type="entry name" value="Zn2/Cys6 DNA-binding domain"/>
    <property type="match status" value="1"/>
</dbReference>
<keyword evidence="4" id="KW-0804">Transcription</keyword>
<dbReference type="GO" id="GO:0003677">
    <property type="term" value="F:DNA binding"/>
    <property type="evidence" value="ECO:0007669"/>
    <property type="project" value="UniProtKB-KW"/>
</dbReference>
<evidence type="ECO:0000259" key="6">
    <source>
        <dbReference type="PROSITE" id="PS50048"/>
    </source>
</evidence>
<dbReference type="Pfam" id="PF00172">
    <property type="entry name" value="Zn_clus"/>
    <property type="match status" value="1"/>
</dbReference>
<dbReference type="InterPro" id="IPR036864">
    <property type="entry name" value="Zn2-C6_fun-type_DNA-bd_sf"/>
</dbReference>
<dbReference type="CDD" id="cd12148">
    <property type="entry name" value="fungal_TF_MHR"/>
    <property type="match status" value="1"/>
</dbReference>
<dbReference type="PANTHER" id="PTHR46910:SF37">
    <property type="entry name" value="ZN(II)2CYS6 TRANSCRIPTION FACTOR (EUROFUNG)"/>
    <property type="match status" value="1"/>
</dbReference>
<evidence type="ECO:0000256" key="5">
    <source>
        <dbReference type="ARBA" id="ARBA00023242"/>
    </source>
</evidence>
<keyword evidence="5" id="KW-0539">Nucleus</keyword>
<evidence type="ECO:0000313" key="7">
    <source>
        <dbReference type="EMBL" id="KAF6530272.1"/>
    </source>
</evidence>
<dbReference type="AlphaFoldDB" id="A0A8H6H6Y6"/>
<comment type="subcellular location">
    <subcellularLocation>
        <location evidence="1">Nucleus</location>
    </subcellularLocation>
</comment>
<keyword evidence="3" id="KW-0238">DNA-binding</keyword>
<dbReference type="Gene3D" id="4.10.240.10">
    <property type="entry name" value="Zn(2)-C6 fungal-type DNA-binding domain"/>
    <property type="match status" value="1"/>
</dbReference>
<dbReference type="InterPro" id="IPR050987">
    <property type="entry name" value="AtrR-like"/>
</dbReference>
<dbReference type="PROSITE" id="PS00463">
    <property type="entry name" value="ZN2_CY6_FUNGAL_1"/>
    <property type="match status" value="1"/>
</dbReference>
<evidence type="ECO:0000256" key="1">
    <source>
        <dbReference type="ARBA" id="ARBA00004123"/>
    </source>
</evidence>
<reference evidence="7 8" key="1">
    <citation type="journal article" date="2020" name="bioRxiv">
        <title>A chromosome-scale genome assembly for the Fusarium oxysporum strain Fo5176 to establish a model Arabidopsis-fungal pathosystem.</title>
        <authorList>
            <person name="Fokkens L."/>
            <person name="Guo L."/>
            <person name="Dora S."/>
            <person name="Wang B."/>
            <person name="Ye K."/>
            <person name="Sanchez-Rodriguez C."/>
            <person name="Croll D."/>
        </authorList>
    </citation>
    <scope>NUCLEOTIDE SEQUENCE [LARGE SCALE GENOMIC DNA]</scope>
    <source>
        <strain evidence="7 8">Fo5176</strain>
    </source>
</reference>
<evidence type="ECO:0000256" key="2">
    <source>
        <dbReference type="ARBA" id="ARBA00023015"/>
    </source>
</evidence>
<organism evidence="7 8">
    <name type="scientific">Fusarium oxysporum f. sp. conglutinans</name>
    <dbReference type="NCBI Taxonomy" id="100902"/>
    <lineage>
        <taxon>Eukaryota</taxon>
        <taxon>Fungi</taxon>
        <taxon>Dikarya</taxon>
        <taxon>Ascomycota</taxon>
        <taxon>Pezizomycotina</taxon>
        <taxon>Sordariomycetes</taxon>
        <taxon>Hypocreomycetidae</taxon>
        <taxon>Hypocreales</taxon>
        <taxon>Nectriaceae</taxon>
        <taxon>Fusarium</taxon>
        <taxon>Fusarium oxysporum species complex</taxon>
    </lineage>
</organism>
<dbReference type="Proteomes" id="UP000593570">
    <property type="component" value="Unassembled WGS sequence"/>
</dbReference>
<evidence type="ECO:0000256" key="4">
    <source>
        <dbReference type="ARBA" id="ARBA00023163"/>
    </source>
</evidence>
<feature type="domain" description="Zn(2)-C6 fungal-type" evidence="6">
    <location>
        <begin position="27"/>
        <end position="57"/>
    </location>
</feature>
<keyword evidence="2" id="KW-0805">Transcription regulation</keyword>
<dbReference type="PANTHER" id="PTHR46910">
    <property type="entry name" value="TRANSCRIPTION FACTOR PDR1"/>
    <property type="match status" value="1"/>
</dbReference>
<dbReference type="InterPro" id="IPR001138">
    <property type="entry name" value="Zn2Cys6_DnaBD"/>
</dbReference>
<accession>A0A8H6H6Y6</accession>
<dbReference type="GO" id="GO:0008270">
    <property type="term" value="F:zinc ion binding"/>
    <property type="evidence" value="ECO:0007669"/>
    <property type="project" value="InterPro"/>
</dbReference>
<protein>
    <recommendedName>
        <fullName evidence="6">Zn(2)-C6 fungal-type domain-containing protein</fullName>
    </recommendedName>
</protein>
<gene>
    <name evidence="7" type="ORF">HZS61_001584</name>
</gene>
<evidence type="ECO:0000313" key="8">
    <source>
        <dbReference type="Proteomes" id="UP000593570"/>
    </source>
</evidence>
<dbReference type="SMART" id="SM00066">
    <property type="entry name" value="GAL4"/>
    <property type="match status" value="1"/>
</dbReference>
<dbReference type="PROSITE" id="PS50048">
    <property type="entry name" value="ZN2_CY6_FUNGAL_2"/>
    <property type="match status" value="1"/>
</dbReference>